<keyword evidence="5" id="KW-1185">Reference proteome</keyword>
<evidence type="ECO:0000259" key="3">
    <source>
        <dbReference type="Pfam" id="PF05738"/>
    </source>
</evidence>
<keyword evidence="2" id="KW-1133">Transmembrane helix</keyword>
<feature type="transmembrane region" description="Helical" evidence="2">
    <location>
        <begin position="861"/>
        <end position="881"/>
    </location>
</feature>
<dbReference type="PANTHER" id="PTHR11319:SF35">
    <property type="entry name" value="OUTER MEMBRANE PROTEIN PMPC-RELATED"/>
    <property type="match status" value="1"/>
</dbReference>
<dbReference type="Proteomes" id="UP000237883">
    <property type="component" value="Chromosome"/>
</dbReference>
<evidence type="ECO:0000313" key="5">
    <source>
        <dbReference type="Proteomes" id="UP000237883"/>
    </source>
</evidence>
<evidence type="ECO:0000256" key="1">
    <source>
        <dbReference type="SAM" id="MobiDB-lite"/>
    </source>
</evidence>
<dbReference type="SMART" id="SM00710">
    <property type="entry name" value="PbH1"/>
    <property type="match status" value="8"/>
</dbReference>
<feature type="domain" description="CNA-B" evidence="3">
    <location>
        <begin position="742"/>
        <end position="818"/>
    </location>
</feature>
<dbReference type="EMBL" id="CP027228">
    <property type="protein sequence ID" value="AVM47731.1"/>
    <property type="molecule type" value="Genomic_DNA"/>
</dbReference>
<dbReference type="AlphaFoldDB" id="A0A2S0L356"/>
<protein>
    <recommendedName>
        <fullName evidence="3">CNA-B domain-containing protein</fullName>
    </recommendedName>
</protein>
<dbReference type="GeneID" id="78391068"/>
<dbReference type="NCBIfam" id="TIGR01167">
    <property type="entry name" value="LPXTG_anchor"/>
    <property type="match status" value="1"/>
</dbReference>
<evidence type="ECO:0000256" key="2">
    <source>
        <dbReference type="SAM" id="Phobius"/>
    </source>
</evidence>
<accession>A0A2S0L356</accession>
<dbReference type="InterPro" id="IPR011050">
    <property type="entry name" value="Pectin_lyase_fold/virulence"/>
</dbReference>
<dbReference type="SUPFAM" id="SSF49478">
    <property type="entry name" value="Cna protein B-type domain"/>
    <property type="match status" value="1"/>
</dbReference>
<dbReference type="SUPFAM" id="SSF51126">
    <property type="entry name" value="Pectin lyase-like"/>
    <property type="match status" value="1"/>
</dbReference>
<evidence type="ECO:0000313" key="4">
    <source>
        <dbReference type="EMBL" id="AVM47731.1"/>
    </source>
</evidence>
<dbReference type="InterPro" id="IPR006626">
    <property type="entry name" value="PbH1"/>
</dbReference>
<dbReference type="InterPro" id="IPR008454">
    <property type="entry name" value="Collagen-bd_Cna-like_B-typ_dom"/>
</dbReference>
<dbReference type="Pfam" id="PF05738">
    <property type="entry name" value="Cna_B"/>
    <property type="match status" value="1"/>
</dbReference>
<proteinExistence type="predicted"/>
<name>A0A2S0L356_9FIRM</name>
<dbReference type="CDD" id="cd00222">
    <property type="entry name" value="CollagenBindB"/>
    <property type="match status" value="1"/>
</dbReference>
<dbReference type="InterPro" id="IPR012332">
    <property type="entry name" value="Autotransporter_pectin_lyase_C"/>
</dbReference>
<organism evidence="4 5">
    <name type="scientific">Mogibacterium diversum</name>
    <dbReference type="NCBI Taxonomy" id="114527"/>
    <lineage>
        <taxon>Bacteria</taxon>
        <taxon>Bacillati</taxon>
        <taxon>Bacillota</taxon>
        <taxon>Clostridia</taxon>
        <taxon>Peptostreptococcales</taxon>
        <taxon>Anaerovoracaceae</taxon>
        <taxon>Mogibacterium</taxon>
    </lineage>
</organism>
<reference evidence="5" key="1">
    <citation type="submission" date="2018-02" db="EMBL/GenBank/DDBJ databases">
        <authorList>
            <person name="Holder M.E."/>
            <person name="Ajami N.J."/>
            <person name="Petrosino J.F."/>
        </authorList>
    </citation>
    <scope>NUCLEOTIDE SEQUENCE [LARGE SCALE GENOMIC DNA]</scope>
    <source>
        <strain evidence="5">CCUG 47132</strain>
    </source>
</reference>
<feature type="region of interest" description="Disordered" evidence="1">
    <location>
        <begin position="833"/>
        <end position="854"/>
    </location>
</feature>
<dbReference type="Gene3D" id="2.60.40.1140">
    <property type="entry name" value="Collagen-binding surface protein Cna, B-type domain"/>
    <property type="match status" value="2"/>
</dbReference>
<gene>
    <name evidence="4" type="ORF">C5Q96_02215</name>
</gene>
<keyword evidence="2" id="KW-0472">Membrane</keyword>
<dbReference type="RefSeq" id="WP_106056789.1">
    <property type="nucleotide sequence ID" value="NZ_CP027228.1"/>
</dbReference>
<dbReference type="OrthoDB" id="2077806at2"/>
<sequence>MSIRKSLTPILVTLVTLISAFIMFGLEANAATVNASSTAEIQQAINNATGATEIVLTRDMDLSTPINVPAGKDITLKGAVTITKKNTGIAVKIAEGGSLTWQDVKLDGNQLGTNYSSAIIDNAGKLTMNSGEIKNVKTDSGFVGIVKVRGTNASFTMNGGSIHNNKMSNQFIAVVKVTEGASFTMNGGDISNNTLTPDGSSGNNAAVTVEGIKGSSTMVMNGGTITGNSADFGGVLVGSFSTASTRDLNWSNSAYIFSTGKMTMNGGTISNNTANSLGGGIAVNGAGQLTMEGGTISGNKAPFGGGIGINDYLLSNDRGSYPESTWRRFFPTKVTINNGTITGNHAVLTGHKVNNDPYAENGVGGGIYVASQEVTINGANITNNTAGKQGGGVYVAAVPYRLQMGKTMVTGNTATKLGGGMWLCPTGSAKTAITNGASFFDNTAGTGANNNDTTAAGDDVASISKNDPATQTLILSNNGLDNWLVHWYEDGKIDNSYLGASNGSDRYPNTVNPPVDRGTLNGITDNISLKSIMSDQGKAAARTSAKVVVTGNKAPRGGGIGSNGEVDFGTSPINYDKIKLEVTKKWETDNNDHVTSVTVGLFRVTKSVIDGVVLKDANGNPIDTTGWTASQLSEAKIKQLMESGSTDYQQIDQVVLNDANNWKHSFVDLIKFNMVNDAQDTNNPFIYVVREMDSNGNWVQNESKANFGTQTIKVAYEIVTEATGDSKQTISNNVAPEEMTIEVKKDWVGKKASEVKVQLYKNGAPLGTVVTLNAANNWTTRFENLLVKDAGAANNNEYKVLEVGESNGEITINGSTYKVTYGEIDQDGKTVITNAEKPKPNPKNPPKKVKRTPKTGDANHVVFFTILGIGALVSLGFVYGVKRKYM</sequence>
<keyword evidence="2" id="KW-0812">Transmembrane</keyword>
<dbReference type="PANTHER" id="PTHR11319">
    <property type="entry name" value="G PROTEIN-COUPLED RECEPTOR-RELATED"/>
    <property type="match status" value="1"/>
</dbReference>
<dbReference type="KEGG" id="mdv:C5Q96_02215"/>
<dbReference type="Gene3D" id="2.160.20.20">
    <property type="match status" value="1"/>
</dbReference>